<proteinExistence type="predicted"/>
<protein>
    <recommendedName>
        <fullName evidence="3">F-box domain-containing protein</fullName>
    </recommendedName>
</protein>
<dbReference type="VEuPathDB" id="FungiDB:BO71DRAFT_319374"/>
<evidence type="ECO:0000313" key="2">
    <source>
        <dbReference type="Proteomes" id="UP000247810"/>
    </source>
</evidence>
<gene>
    <name evidence="1" type="ORF">BO71DRAFT_319374</name>
</gene>
<dbReference type="EMBL" id="KZ825829">
    <property type="protein sequence ID" value="PYH97052.1"/>
    <property type="molecule type" value="Genomic_DNA"/>
</dbReference>
<accession>A0A319EYQ4</accession>
<dbReference type="OrthoDB" id="5273847at2759"/>
<reference evidence="1 2" key="1">
    <citation type="submission" date="2018-02" db="EMBL/GenBank/DDBJ databases">
        <title>The genomes of Aspergillus section Nigri reveals drivers in fungal speciation.</title>
        <authorList>
            <consortium name="DOE Joint Genome Institute"/>
            <person name="Vesth T.C."/>
            <person name="Nybo J."/>
            <person name="Theobald S."/>
            <person name="Brandl J."/>
            <person name="Frisvad J.C."/>
            <person name="Nielsen K.F."/>
            <person name="Lyhne E.K."/>
            <person name="Kogle M.E."/>
            <person name="Kuo A."/>
            <person name="Riley R."/>
            <person name="Clum A."/>
            <person name="Nolan M."/>
            <person name="Lipzen A."/>
            <person name="Salamov A."/>
            <person name="Henrissat B."/>
            <person name="Wiebenga A."/>
            <person name="De vries R.P."/>
            <person name="Grigoriev I.V."/>
            <person name="Mortensen U.H."/>
            <person name="Andersen M.R."/>
            <person name="Baker S.E."/>
        </authorList>
    </citation>
    <scope>NUCLEOTIDE SEQUENCE [LARGE SCALE GENOMIC DNA]</scope>
    <source>
        <strain evidence="1 2">CBS 707.79</strain>
    </source>
</reference>
<organism evidence="1 2">
    <name type="scientific">Aspergillus ellipticus CBS 707.79</name>
    <dbReference type="NCBI Taxonomy" id="1448320"/>
    <lineage>
        <taxon>Eukaryota</taxon>
        <taxon>Fungi</taxon>
        <taxon>Dikarya</taxon>
        <taxon>Ascomycota</taxon>
        <taxon>Pezizomycotina</taxon>
        <taxon>Eurotiomycetes</taxon>
        <taxon>Eurotiomycetidae</taxon>
        <taxon>Eurotiales</taxon>
        <taxon>Aspergillaceae</taxon>
        <taxon>Aspergillus</taxon>
        <taxon>Aspergillus subgen. Circumdati</taxon>
    </lineage>
</organism>
<dbReference type="SUPFAM" id="SSF81383">
    <property type="entry name" value="F-box domain"/>
    <property type="match status" value="1"/>
</dbReference>
<evidence type="ECO:0000313" key="1">
    <source>
        <dbReference type="EMBL" id="PYH97052.1"/>
    </source>
</evidence>
<dbReference type="Proteomes" id="UP000247810">
    <property type="component" value="Unassembled WGS sequence"/>
</dbReference>
<dbReference type="STRING" id="1448320.A0A319EYQ4"/>
<evidence type="ECO:0008006" key="3">
    <source>
        <dbReference type="Google" id="ProtNLM"/>
    </source>
</evidence>
<keyword evidence="2" id="KW-1185">Reference proteome</keyword>
<name>A0A319EYQ4_9EURO</name>
<sequence>MSPGSSNFEIPADVEIDRWGSGDLPPYHQTDLYLFHDQCWDRLVEHFSPQEFDLDCIFNALERLPLPPSYPWYPTNCSESPLFKEMAFNGRYGLPSIEELMRFAKARPKPLHTTEKIPLLSSPHDFQRLSVEMIEYIAALLPTRDALNLRQASRAVAPIFFSSAFWKTRFDINGERGFILPILRDLIRTEQGQEFDWRLLYHCTCRLNCSAWFHYERRCWEALRWLRDTALALHSGKSRPLDFRGNALNHYHNTRFRDTYTEAVTIDSPVCQIAISAHKDMGGLFVTGLEFFFKDRPKALIGYTLPGAKQLSAREYGVNPAFPHFSYPGIRVTLDVVEIHGIAVSPTFEGISGVCILQGHKYWENLYNQNTSWVGYNSHSLPVVNSVSSICLDEIEQIFAVANSRKVLDLGILGRAERRVKQWPEGEWEKIVNQCKDLGYLPAHLELW</sequence>
<dbReference type="InterPro" id="IPR036047">
    <property type="entry name" value="F-box-like_dom_sf"/>
</dbReference>
<dbReference type="AlphaFoldDB" id="A0A319EYQ4"/>